<feature type="compositionally biased region" description="Basic and acidic residues" evidence="1">
    <location>
        <begin position="9"/>
        <end position="21"/>
    </location>
</feature>
<name>A0A543BKX5_9MICO</name>
<accession>A0A543BKX5</accession>
<dbReference type="EMBL" id="VFOX01000001">
    <property type="protein sequence ID" value="TQL85466.1"/>
    <property type="molecule type" value="Genomic_DNA"/>
</dbReference>
<keyword evidence="3" id="KW-1185">Reference proteome</keyword>
<protein>
    <recommendedName>
        <fullName evidence="4">Helicase associated protein</fullName>
    </recommendedName>
</protein>
<dbReference type="Gene3D" id="6.10.140.530">
    <property type="match status" value="1"/>
</dbReference>
<feature type="region of interest" description="Disordered" evidence="1">
    <location>
        <begin position="1"/>
        <end position="22"/>
    </location>
</feature>
<organism evidence="2 3">
    <name type="scientific">Microbacterium saperdae</name>
    <dbReference type="NCBI Taxonomy" id="69368"/>
    <lineage>
        <taxon>Bacteria</taxon>
        <taxon>Bacillati</taxon>
        <taxon>Actinomycetota</taxon>
        <taxon>Actinomycetes</taxon>
        <taxon>Micrococcales</taxon>
        <taxon>Microbacteriaceae</taxon>
        <taxon>Microbacterium</taxon>
    </lineage>
</organism>
<reference evidence="2 3" key="1">
    <citation type="submission" date="2019-06" db="EMBL/GenBank/DDBJ databases">
        <title>Sequencing the genomes of 1000 actinobacteria strains.</title>
        <authorList>
            <person name="Klenk H.-P."/>
        </authorList>
    </citation>
    <scope>NUCLEOTIDE SEQUENCE [LARGE SCALE GENOMIC DNA]</scope>
    <source>
        <strain evidence="2 3">DSM 20169</strain>
    </source>
</reference>
<evidence type="ECO:0008006" key="4">
    <source>
        <dbReference type="Google" id="ProtNLM"/>
    </source>
</evidence>
<proteinExistence type="predicted"/>
<comment type="caution">
    <text evidence="2">The sequence shown here is derived from an EMBL/GenBank/DDBJ whole genome shotgun (WGS) entry which is preliminary data.</text>
</comment>
<sequence length="187" mass="22057">MRASTPAELHAEAERLRRADGPVDPAGDRFAAVVTLVLDDQVAPQRRAVNWISSLHAYEDHWRDLGRAPRENTRARATLTDEERHLGEWARYQRRFEGGLNAYQRARLDVSPAFEWDPLDRVWNERFEACERFVTAHRTLPRLHAADRTEFLLARWLGRQLLRLRSGRLEKVRTHQLHRLLREARRD</sequence>
<dbReference type="AlphaFoldDB" id="A0A543BKX5"/>
<evidence type="ECO:0000313" key="3">
    <source>
        <dbReference type="Proteomes" id="UP000317209"/>
    </source>
</evidence>
<evidence type="ECO:0000256" key="1">
    <source>
        <dbReference type="SAM" id="MobiDB-lite"/>
    </source>
</evidence>
<gene>
    <name evidence="2" type="ORF">FB560_1082</name>
</gene>
<dbReference type="Proteomes" id="UP000317209">
    <property type="component" value="Unassembled WGS sequence"/>
</dbReference>
<evidence type="ECO:0000313" key="2">
    <source>
        <dbReference type="EMBL" id="TQL85466.1"/>
    </source>
</evidence>